<proteinExistence type="predicted"/>
<dbReference type="Ensembl" id="ENSATET00000028754.2">
    <property type="protein sequence ID" value="ENSATEP00000028313.2"/>
    <property type="gene ID" value="ENSATEG00000019553.2"/>
</dbReference>
<accession>A0A3Q1JCY2</accession>
<organism evidence="1 2">
    <name type="scientific">Anabas testudineus</name>
    <name type="common">Climbing perch</name>
    <name type="synonym">Anthias testudineus</name>
    <dbReference type="NCBI Taxonomy" id="64144"/>
    <lineage>
        <taxon>Eukaryota</taxon>
        <taxon>Metazoa</taxon>
        <taxon>Chordata</taxon>
        <taxon>Craniata</taxon>
        <taxon>Vertebrata</taxon>
        <taxon>Euteleostomi</taxon>
        <taxon>Actinopterygii</taxon>
        <taxon>Neopterygii</taxon>
        <taxon>Teleostei</taxon>
        <taxon>Neoteleostei</taxon>
        <taxon>Acanthomorphata</taxon>
        <taxon>Anabantaria</taxon>
        <taxon>Anabantiformes</taxon>
        <taxon>Anabantoidei</taxon>
        <taxon>Anabantidae</taxon>
        <taxon>Anabas</taxon>
    </lineage>
</organism>
<name>A0A3Q1JCY2_ANATE</name>
<dbReference type="InParanoid" id="A0A3Q1JCY2"/>
<dbReference type="AlphaFoldDB" id="A0A3Q1JCY2"/>
<keyword evidence="2" id="KW-1185">Reference proteome</keyword>
<sequence length="47" mass="5226">MSYMHVLISTCFYVDSGPTGYTRGFASPVSCKNSKMSHENVQSVKCF</sequence>
<evidence type="ECO:0000313" key="1">
    <source>
        <dbReference type="Ensembl" id="ENSATEP00000028313.2"/>
    </source>
</evidence>
<dbReference type="Proteomes" id="UP000265040">
    <property type="component" value="Chromosome 2"/>
</dbReference>
<evidence type="ECO:0000313" key="2">
    <source>
        <dbReference type="Proteomes" id="UP000265040"/>
    </source>
</evidence>
<reference evidence="1" key="3">
    <citation type="submission" date="2025-09" db="UniProtKB">
        <authorList>
            <consortium name="Ensembl"/>
        </authorList>
    </citation>
    <scope>IDENTIFICATION</scope>
</reference>
<protein>
    <submittedName>
        <fullName evidence="1">Uncharacterized protein</fullName>
    </submittedName>
</protein>
<reference evidence="1" key="2">
    <citation type="submission" date="2025-08" db="UniProtKB">
        <authorList>
            <consortium name="Ensembl"/>
        </authorList>
    </citation>
    <scope>IDENTIFICATION</scope>
</reference>
<reference evidence="1" key="1">
    <citation type="submission" date="2021-04" db="EMBL/GenBank/DDBJ databases">
        <authorList>
            <consortium name="Wellcome Sanger Institute Data Sharing"/>
        </authorList>
    </citation>
    <scope>NUCLEOTIDE SEQUENCE [LARGE SCALE GENOMIC DNA]</scope>
</reference>